<dbReference type="Pfam" id="PF10561">
    <property type="entry name" value="C2orf69"/>
    <property type="match status" value="1"/>
</dbReference>
<sequence>MSSRNRVRQSVRNRSGRGPSTYGRTRSWEDPMAYEAPDRQAKFKNFCRSLATFMCTQVGVGGIIVGYAIVGAVVFRELETQGDPRANGQVKKVIELRIKTATVLWHHFHDNQLNQTEWNIAANHTLSEFQKKVVDWVKEGYNGKTAGEQWNFPASLMFTLSIFTMIGYGNLVPRTDWGKAVTIIYALFGIPLYVLYFMNMGRAFANAFKWAYIKLNSCSAGSSRASSEEDVEGTNSNELNFGTNNRGSLRRDRGNDRGRDDDDDDEDDQPVVVPSTASLYVLLGYICVGTIMFSIWEDWNYLDAVYFCVTSLCKIGLGDFVPGTRLEDSLESIQTRLMINFIYLLLGLGLVAMCYNLLREEVLAKLKRLKSDKNYFRKQIRGRVYCVDDDMDIDVQANGQVGGREAGREGLQQQNGMPLPPAVENPERELEGNNVPLPEGSSGEVTRPIIFTGVRGHDTRSNDLVYLPPLISDGNKTPEENPSAPGPDEPDYDPFADEDEIITPTNSNKVLVYFGGDIQDTEEVMRTTGEYKNYIRWNLENVAQILQRQFPSHHIVVVRPVRMQIYMFSCFDNFVPSNTNTGHPEHTPNNYAIQHLELLLKNLSSLIEQNTRTMIRARESNESVHRRKSAEEEDAVVSSTTTEDGTGTNGVTANNDENFNPQLERANISLVGFSKGCVVLNQLIYEFHYLKTLTPDDRSMEGFLRSIKNMYWLDGGHGGGKNTWITSRSLLETLTRTGIRIHVHMTPYQLSDSRRPYIRREEKTFTEVLSRLGALISRHVHFEKEHPSLDIHFQIIAQFGLITPEFSDKSGEENTELPSISILPMSSDFES</sequence>
<gene>
    <name evidence="4" type="ORF">AFUS01_LOCUS33555</name>
</gene>
<keyword evidence="5" id="KW-1185">Reference proteome</keyword>
<evidence type="ECO:0000259" key="3">
    <source>
        <dbReference type="Pfam" id="PF07885"/>
    </source>
</evidence>
<feature type="domain" description="Potassium channel" evidence="3">
    <location>
        <begin position="281"/>
        <end position="359"/>
    </location>
</feature>
<dbReference type="InterPro" id="IPR018881">
    <property type="entry name" value="C2orf69_mit"/>
</dbReference>
<feature type="region of interest" description="Disordered" evidence="1">
    <location>
        <begin position="462"/>
        <end position="500"/>
    </location>
</feature>
<feature type="region of interest" description="Disordered" evidence="1">
    <location>
        <begin position="224"/>
        <end position="270"/>
    </location>
</feature>
<proteinExistence type="predicted"/>
<keyword evidence="2" id="KW-0472">Membrane</keyword>
<feature type="transmembrane region" description="Helical" evidence="2">
    <location>
        <begin position="50"/>
        <end position="75"/>
    </location>
</feature>
<evidence type="ECO:0000313" key="5">
    <source>
        <dbReference type="Proteomes" id="UP000708208"/>
    </source>
</evidence>
<name>A0A8J2PHH0_9HEXA</name>
<dbReference type="InterPro" id="IPR013099">
    <property type="entry name" value="K_chnl_dom"/>
</dbReference>
<keyword evidence="2" id="KW-1133">Transmembrane helix</keyword>
<feature type="region of interest" description="Disordered" evidence="1">
    <location>
        <begin position="408"/>
        <end position="444"/>
    </location>
</feature>
<feature type="compositionally biased region" description="Acidic residues" evidence="1">
    <location>
        <begin position="488"/>
        <end position="500"/>
    </location>
</feature>
<dbReference type="Pfam" id="PF07885">
    <property type="entry name" value="Ion_trans_2"/>
    <property type="match status" value="2"/>
</dbReference>
<evidence type="ECO:0000256" key="1">
    <source>
        <dbReference type="SAM" id="MobiDB-lite"/>
    </source>
</evidence>
<dbReference type="EMBL" id="CAJVCH010529128">
    <property type="protein sequence ID" value="CAG7823333.1"/>
    <property type="molecule type" value="Genomic_DNA"/>
</dbReference>
<feature type="compositionally biased region" description="Polar residues" evidence="1">
    <location>
        <begin position="233"/>
        <end position="243"/>
    </location>
</feature>
<dbReference type="GO" id="GO:0005739">
    <property type="term" value="C:mitochondrion"/>
    <property type="evidence" value="ECO:0007669"/>
    <property type="project" value="TreeGrafter"/>
</dbReference>
<feature type="compositionally biased region" description="Basic and acidic residues" evidence="1">
    <location>
        <begin position="249"/>
        <end position="260"/>
    </location>
</feature>
<dbReference type="Proteomes" id="UP000708208">
    <property type="component" value="Unassembled WGS sequence"/>
</dbReference>
<comment type="caution">
    <text evidence="4">The sequence shown here is derived from an EMBL/GenBank/DDBJ whole genome shotgun (WGS) entry which is preliminary data.</text>
</comment>
<reference evidence="4" key="1">
    <citation type="submission" date="2021-06" db="EMBL/GenBank/DDBJ databases">
        <authorList>
            <person name="Hodson N. C."/>
            <person name="Mongue J. A."/>
            <person name="Jaron S. K."/>
        </authorList>
    </citation>
    <scope>NUCLEOTIDE SEQUENCE</scope>
</reference>
<evidence type="ECO:0000256" key="2">
    <source>
        <dbReference type="SAM" id="Phobius"/>
    </source>
</evidence>
<feature type="transmembrane region" description="Helical" evidence="2">
    <location>
        <begin position="180"/>
        <end position="198"/>
    </location>
</feature>
<feature type="transmembrane region" description="Helical" evidence="2">
    <location>
        <begin position="337"/>
        <end position="358"/>
    </location>
</feature>
<feature type="transmembrane region" description="Helical" evidence="2">
    <location>
        <begin position="150"/>
        <end position="168"/>
    </location>
</feature>
<feature type="transmembrane region" description="Helical" evidence="2">
    <location>
        <begin position="277"/>
        <end position="296"/>
    </location>
</feature>
<organism evidence="4 5">
    <name type="scientific">Allacma fusca</name>
    <dbReference type="NCBI Taxonomy" id="39272"/>
    <lineage>
        <taxon>Eukaryota</taxon>
        <taxon>Metazoa</taxon>
        <taxon>Ecdysozoa</taxon>
        <taxon>Arthropoda</taxon>
        <taxon>Hexapoda</taxon>
        <taxon>Collembola</taxon>
        <taxon>Symphypleona</taxon>
        <taxon>Sminthuridae</taxon>
        <taxon>Allacma</taxon>
    </lineage>
</organism>
<feature type="compositionally biased region" description="Basic residues" evidence="1">
    <location>
        <begin position="1"/>
        <end position="15"/>
    </location>
</feature>
<feature type="region of interest" description="Disordered" evidence="1">
    <location>
        <begin position="619"/>
        <end position="658"/>
    </location>
</feature>
<dbReference type="PANTHER" id="PTHR31296">
    <property type="entry name" value="UPF0565 PROTEIN C2ORF69"/>
    <property type="match status" value="1"/>
</dbReference>
<evidence type="ECO:0000313" key="4">
    <source>
        <dbReference type="EMBL" id="CAG7823333.1"/>
    </source>
</evidence>
<protein>
    <recommendedName>
        <fullName evidence="3">Potassium channel domain-containing protein</fullName>
    </recommendedName>
</protein>
<feature type="region of interest" description="Disordered" evidence="1">
    <location>
        <begin position="1"/>
        <end position="27"/>
    </location>
</feature>
<feature type="domain" description="Potassium channel" evidence="3">
    <location>
        <begin position="144"/>
        <end position="204"/>
    </location>
</feature>
<dbReference type="AlphaFoldDB" id="A0A8J2PHH0"/>
<feature type="compositionally biased region" description="Polar residues" evidence="1">
    <location>
        <begin position="637"/>
        <end position="658"/>
    </location>
</feature>
<dbReference type="OrthoDB" id="419333at2759"/>
<dbReference type="PANTHER" id="PTHR31296:SF1">
    <property type="entry name" value="MITOCHONDRIAL PROTEIN C2ORF69"/>
    <property type="match status" value="1"/>
</dbReference>
<keyword evidence="2" id="KW-0812">Transmembrane</keyword>
<accession>A0A8J2PHH0</accession>